<evidence type="ECO:0000313" key="1">
    <source>
        <dbReference type="EMBL" id="TDP29033.1"/>
    </source>
</evidence>
<evidence type="ECO:0000313" key="2">
    <source>
        <dbReference type="Proteomes" id="UP000295531"/>
    </source>
</evidence>
<dbReference type="InterPro" id="IPR005358">
    <property type="entry name" value="Puta_zinc/iron-chelating_dom"/>
</dbReference>
<gene>
    <name evidence="1" type="ORF">DEU29_1182</name>
</gene>
<sequence length="83" mass="8817">MECRVGCGACCIAPSISSPIPGMPNGKKAGERCVQLDDNNLCKLFGDPRRPAVCEQFSADRDVCGTSREQALLLLTSLEQSTG</sequence>
<accession>A0A4R6NZ40</accession>
<dbReference type="PANTHER" id="PTHR36931">
    <property type="entry name" value="UPF0153 PROTEIN YEIW"/>
    <property type="match status" value="1"/>
</dbReference>
<dbReference type="InterPro" id="IPR052572">
    <property type="entry name" value="UPF0153_domain"/>
</dbReference>
<name>A0A4R6NZ40_9GAMM</name>
<reference evidence="1 2" key="1">
    <citation type="submission" date="2019-03" db="EMBL/GenBank/DDBJ databases">
        <title>Freshwater and sediment microbial communities from various areas in North America, analyzing microbe dynamics in response to fracking.</title>
        <authorList>
            <person name="Lamendella R."/>
        </authorList>
    </citation>
    <scope>NUCLEOTIDE SEQUENCE [LARGE SCALE GENOMIC DNA]</scope>
    <source>
        <strain evidence="1 2">18_TX</strain>
    </source>
</reference>
<dbReference type="RefSeq" id="WP_133540462.1">
    <property type="nucleotide sequence ID" value="NZ_SNXI01000018.1"/>
</dbReference>
<proteinExistence type="predicted"/>
<keyword evidence="2" id="KW-1185">Reference proteome</keyword>
<dbReference type="OrthoDB" id="9803986at2"/>
<organism evidence="1 2">
    <name type="scientific">Idiomarina aquatica</name>
    <dbReference type="NCBI Taxonomy" id="1327752"/>
    <lineage>
        <taxon>Bacteria</taxon>
        <taxon>Pseudomonadati</taxon>
        <taxon>Pseudomonadota</taxon>
        <taxon>Gammaproteobacteria</taxon>
        <taxon>Alteromonadales</taxon>
        <taxon>Idiomarinaceae</taxon>
        <taxon>Idiomarina</taxon>
    </lineage>
</organism>
<dbReference type="Proteomes" id="UP000295531">
    <property type="component" value="Unassembled WGS sequence"/>
</dbReference>
<dbReference type="Pfam" id="PF03692">
    <property type="entry name" value="CxxCxxCC"/>
    <property type="match status" value="1"/>
</dbReference>
<comment type="caution">
    <text evidence="1">The sequence shown here is derived from an EMBL/GenBank/DDBJ whole genome shotgun (WGS) entry which is preliminary data.</text>
</comment>
<dbReference type="AlphaFoldDB" id="A0A4R6NZ40"/>
<dbReference type="EMBL" id="SNXI01000018">
    <property type="protein sequence ID" value="TDP29033.1"/>
    <property type="molecule type" value="Genomic_DNA"/>
</dbReference>
<dbReference type="PANTHER" id="PTHR36931:SF1">
    <property type="entry name" value="UPF0153 PROTEIN YEIW"/>
    <property type="match status" value="1"/>
</dbReference>
<protein>
    <submittedName>
        <fullName evidence="1">Uncharacterized protein</fullName>
    </submittedName>
</protein>